<proteinExistence type="predicted"/>
<accession>A0A6C0CWQ1</accession>
<dbReference type="InterPro" id="IPR011009">
    <property type="entry name" value="Kinase-like_dom_sf"/>
</dbReference>
<organism evidence="1">
    <name type="scientific">viral metagenome</name>
    <dbReference type="NCBI Taxonomy" id="1070528"/>
    <lineage>
        <taxon>unclassified sequences</taxon>
        <taxon>metagenomes</taxon>
        <taxon>organismal metagenomes</taxon>
    </lineage>
</organism>
<dbReference type="Pfam" id="PF01633">
    <property type="entry name" value="Choline_kinase"/>
    <property type="match status" value="1"/>
</dbReference>
<dbReference type="EMBL" id="MN739490">
    <property type="protein sequence ID" value="QHT08139.1"/>
    <property type="molecule type" value="Genomic_DNA"/>
</dbReference>
<dbReference type="SUPFAM" id="SSF56112">
    <property type="entry name" value="Protein kinase-like (PK-like)"/>
    <property type="match status" value="1"/>
</dbReference>
<evidence type="ECO:0000313" key="1">
    <source>
        <dbReference type="EMBL" id="QHT08139.1"/>
    </source>
</evidence>
<sequence>MDCNYSEEEKRIGYGSNFNQIYIDRKTNTIKKVCFNDYGMKKITYEKKFYEFLLNHKIDFPVPKIDCFLENGYIMDYLYDYTPLYQIFTRCDKEKQNEIMMKIAQYLKNLHDSDKILVNKDEYYKHLNIEINMKLLQRYEVIKSLVQKYDYIKTVNMIEIIPFHKLVDLIQKEIHQIVNNKNEYFFVPIHGDCQFNNILYNDATEQLCFIDPRGYYGESEIFGICEYDYAKVIFALSGYDEFDNRSVDELIINGDNISITINNLLDTPVVSSSSNESNKLGYLLMLSIWLGNSHCFINNENKAVYSYFIGLYLGSKYFT</sequence>
<dbReference type="Gene3D" id="3.90.1200.10">
    <property type="match status" value="1"/>
</dbReference>
<evidence type="ECO:0008006" key="2">
    <source>
        <dbReference type="Google" id="ProtNLM"/>
    </source>
</evidence>
<name>A0A6C0CWQ1_9ZZZZ</name>
<dbReference type="AlphaFoldDB" id="A0A6C0CWQ1"/>
<protein>
    <recommendedName>
        <fullName evidence="2">Aminoglycoside phosphotransferase domain-containing protein</fullName>
    </recommendedName>
</protein>
<reference evidence="1" key="1">
    <citation type="journal article" date="2020" name="Nature">
        <title>Giant virus diversity and host interactions through global metagenomics.</title>
        <authorList>
            <person name="Schulz F."/>
            <person name="Roux S."/>
            <person name="Paez-Espino D."/>
            <person name="Jungbluth S."/>
            <person name="Walsh D.A."/>
            <person name="Denef V.J."/>
            <person name="McMahon K.D."/>
            <person name="Konstantinidis K.T."/>
            <person name="Eloe-Fadrosh E.A."/>
            <person name="Kyrpides N.C."/>
            <person name="Woyke T."/>
        </authorList>
    </citation>
    <scope>NUCLEOTIDE SEQUENCE</scope>
    <source>
        <strain evidence="1">GVMAG-M-3300022752-39</strain>
    </source>
</reference>